<dbReference type="InterPro" id="IPR036291">
    <property type="entry name" value="NAD(P)-bd_dom_sf"/>
</dbReference>
<proteinExistence type="inferred from homology"/>
<evidence type="ECO:0000256" key="1">
    <source>
        <dbReference type="ARBA" id="ARBA00007637"/>
    </source>
</evidence>
<dbReference type="EMBL" id="JBHSOF010000028">
    <property type="protein sequence ID" value="MFC5665491.1"/>
    <property type="molecule type" value="Genomic_DNA"/>
</dbReference>
<dbReference type="PANTHER" id="PTHR43000">
    <property type="entry name" value="DTDP-D-GLUCOSE 4,6-DEHYDRATASE-RELATED"/>
    <property type="match status" value="1"/>
</dbReference>
<evidence type="ECO:0000313" key="3">
    <source>
        <dbReference type="EMBL" id="MFC5665491.1"/>
    </source>
</evidence>
<dbReference type="RefSeq" id="WP_380227179.1">
    <property type="nucleotide sequence ID" value="NZ_JBHSOF010000028.1"/>
</dbReference>
<comment type="caution">
    <text evidence="3">The sequence shown here is derived from an EMBL/GenBank/DDBJ whole genome shotgun (WGS) entry which is preliminary data.</text>
</comment>
<dbReference type="SUPFAM" id="SSF51735">
    <property type="entry name" value="NAD(P)-binding Rossmann-fold domains"/>
    <property type="match status" value="1"/>
</dbReference>
<dbReference type="Gene3D" id="3.40.50.720">
    <property type="entry name" value="NAD(P)-binding Rossmann-like Domain"/>
    <property type="match status" value="1"/>
</dbReference>
<sequence>MSSSDLPRIAVLGGTGFIGRTILGALDERGHHLLTIARKAPAEPLPGEFARLDLTEDAPAELAALLGAHRIDVVINAAGGMWGLTDEQMVGANVGMVGKLLEALRSMPAAPRLVHLGTVHEYGLCPIGVSLSEDSEPNPSMVYGQLKLRATRLIEDAVRTEGLDAVVLRLGNVVGAHQPGHSLLGVMAGKLAAARAADTTAELALQPLTAQRDFVDLQDTVDAIIAAVPSNPASPAVLNVGLGKASSARELVELLIEVSGVPVAITEVPAPDGGGPETEWQQLDVTAAGKALGWQPGRSLRSAVTELWLAASADTDGSAR</sequence>
<accession>A0ABW0XAH2</accession>
<evidence type="ECO:0000313" key="4">
    <source>
        <dbReference type="Proteomes" id="UP001595975"/>
    </source>
</evidence>
<protein>
    <submittedName>
        <fullName evidence="3">NAD-dependent epimerase/dehydratase family protein</fullName>
    </submittedName>
</protein>
<dbReference type="Pfam" id="PF01370">
    <property type="entry name" value="Epimerase"/>
    <property type="match status" value="1"/>
</dbReference>
<reference evidence="4" key="1">
    <citation type="journal article" date="2019" name="Int. J. Syst. Evol. Microbiol.">
        <title>The Global Catalogue of Microorganisms (GCM) 10K type strain sequencing project: providing services to taxonomists for standard genome sequencing and annotation.</title>
        <authorList>
            <consortium name="The Broad Institute Genomics Platform"/>
            <consortium name="The Broad Institute Genome Sequencing Center for Infectious Disease"/>
            <person name="Wu L."/>
            <person name="Ma J."/>
        </authorList>
    </citation>
    <scope>NUCLEOTIDE SEQUENCE [LARGE SCALE GENOMIC DNA]</scope>
    <source>
        <strain evidence="4">CGMCC 4.1437</strain>
    </source>
</reference>
<organism evidence="3 4">
    <name type="scientific">Kitasatospora misakiensis</name>
    <dbReference type="NCBI Taxonomy" id="67330"/>
    <lineage>
        <taxon>Bacteria</taxon>
        <taxon>Bacillati</taxon>
        <taxon>Actinomycetota</taxon>
        <taxon>Actinomycetes</taxon>
        <taxon>Kitasatosporales</taxon>
        <taxon>Streptomycetaceae</taxon>
        <taxon>Kitasatospora</taxon>
    </lineage>
</organism>
<gene>
    <name evidence="3" type="ORF">ACFP3U_21250</name>
</gene>
<keyword evidence="4" id="KW-1185">Reference proteome</keyword>
<dbReference type="InterPro" id="IPR001509">
    <property type="entry name" value="Epimerase_deHydtase"/>
</dbReference>
<name>A0ABW0XAH2_9ACTN</name>
<evidence type="ECO:0000259" key="2">
    <source>
        <dbReference type="Pfam" id="PF01370"/>
    </source>
</evidence>
<comment type="similarity">
    <text evidence="1">Belongs to the NAD(P)-dependent epimerase/dehydratase family.</text>
</comment>
<dbReference type="Proteomes" id="UP001595975">
    <property type="component" value="Unassembled WGS sequence"/>
</dbReference>
<feature type="domain" description="NAD-dependent epimerase/dehydratase" evidence="2">
    <location>
        <begin position="9"/>
        <end position="241"/>
    </location>
</feature>